<dbReference type="Proteomes" id="UP000064201">
    <property type="component" value="Chromosome"/>
</dbReference>
<accession>A0A0G3GAT4</accession>
<evidence type="ECO:0000313" key="3">
    <source>
        <dbReference type="EMBL" id="AKJ95936.1"/>
    </source>
</evidence>
<proteinExistence type="predicted"/>
<dbReference type="SMART" id="SM00271">
    <property type="entry name" value="DnaJ"/>
    <property type="match status" value="1"/>
</dbReference>
<dbReference type="OrthoDB" id="581986at2"/>
<name>A0A0G3GAT4_9GAMM</name>
<dbReference type="PATRIC" id="fig|106634.4.peg.2344"/>
<dbReference type="InterPro" id="IPR036869">
    <property type="entry name" value="J_dom_sf"/>
</dbReference>
<organism evidence="3 4">
    <name type="scientific">Thioalkalivibrio versutus</name>
    <dbReference type="NCBI Taxonomy" id="106634"/>
    <lineage>
        <taxon>Bacteria</taxon>
        <taxon>Pseudomonadati</taxon>
        <taxon>Pseudomonadota</taxon>
        <taxon>Gammaproteobacteria</taxon>
        <taxon>Chromatiales</taxon>
        <taxon>Ectothiorhodospiraceae</taxon>
        <taxon>Thioalkalivibrio</taxon>
    </lineage>
</organism>
<dbReference type="InterPro" id="IPR021059">
    <property type="entry name" value="DnaJ-related_N"/>
</dbReference>
<dbReference type="PROSITE" id="PS50076">
    <property type="entry name" value="DNAJ_2"/>
    <property type="match status" value="1"/>
</dbReference>
<reference evidence="3 4" key="1">
    <citation type="submission" date="2015-04" db="EMBL/GenBank/DDBJ databases">
        <title>Complete Sequence for the Genome of the Thioalkalivibrio versutus D301.</title>
        <authorList>
            <person name="Mu T."/>
            <person name="Zhou J."/>
            <person name="Xu X."/>
        </authorList>
    </citation>
    <scope>NUCLEOTIDE SEQUENCE [LARGE SCALE GENOMIC DNA]</scope>
    <source>
        <strain evidence="3 4">D301</strain>
    </source>
</reference>
<protein>
    <submittedName>
        <fullName evidence="3">Molecular chaperone DnaJ</fullName>
    </submittedName>
</protein>
<dbReference type="STRING" id="106634.TVD_11485"/>
<dbReference type="Pfam" id="PF00226">
    <property type="entry name" value="DnaJ"/>
    <property type="match status" value="1"/>
</dbReference>
<keyword evidence="1" id="KW-0143">Chaperone</keyword>
<evidence type="ECO:0000259" key="2">
    <source>
        <dbReference type="PROSITE" id="PS50076"/>
    </source>
</evidence>
<dbReference type="EMBL" id="CP011367">
    <property type="protein sequence ID" value="AKJ95936.1"/>
    <property type="molecule type" value="Genomic_DNA"/>
</dbReference>
<gene>
    <name evidence="3" type="ORF">TVD_11485</name>
</gene>
<dbReference type="InterPro" id="IPR001623">
    <property type="entry name" value="DnaJ_domain"/>
</dbReference>
<evidence type="ECO:0000313" key="4">
    <source>
        <dbReference type="Proteomes" id="UP000064201"/>
    </source>
</evidence>
<dbReference type="AlphaFoldDB" id="A0A0G3GAT4"/>
<dbReference type="SUPFAM" id="SSF46565">
    <property type="entry name" value="Chaperone J-domain"/>
    <property type="match status" value="1"/>
</dbReference>
<keyword evidence="4" id="KW-1185">Reference proteome</keyword>
<dbReference type="Gene3D" id="1.10.287.110">
    <property type="entry name" value="DnaJ domain"/>
    <property type="match status" value="1"/>
</dbReference>
<dbReference type="CDD" id="cd06257">
    <property type="entry name" value="DnaJ"/>
    <property type="match status" value="1"/>
</dbReference>
<dbReference type="KEGG" id="tvr:TVD_11485"/>
<evidence type="ECO:0000256" key="1">
    <source>
        <dbReference type="ARBA" id="ARBA00023186"/>
    </source>
</evidence>
<dbReference type="RefSeq" id="WP_047251641.1">
    <property type="nucleotide sequence ID" value="NZ_CP011367.1"/>
</dbReference>
<feature type="domain" description="J" evidence="2">
    <location>
        <begin position="149"/>
        <end position="201"/>
    </location>
</feature>
<dbReference type="Pfam" id="PF12339">
    <property type="entry name" value="DNAJ_related"/>
    <property type="match status" value="1"/>
</dbReference>
<sequence length="201" mass="22452">MTAASDAVASPVHPALLDRVLECLRMQSDGLTEHALITQLRDAGVEPFSGARLQEPLSLFQAHFVLFHCLYRLRDRLAEGGEGLRIHCLDIGIEPVREGGAVDGLLATHDPLRAYYLDLAQLETMDASAVEALLGEFWSQLGRDQQREQALEVLELADPVDADTIRRQYRRMAQRHHPDRGGDTAKLQRINAARWVLLVRG</sequence>